<dbReference type="SUPFAM" id="SSF158446">
    <property type="entry name" value="IVS-encoded protein-like"/>
    <property type="match status" value="1"/>
</dbReference>
<keyword evidence="1" id="KW-0689">Ribosomal protein</keyword>
<dbReference type="STRING" id="1492898.SY85_04545"/>
<gene>
    <name evidence="1" type="ORF">SY85_04545</name>
</gene>
<dbReference type="Proteomes" id="UP000077177">
    <property type="component" value="Chromosome"/>
</dbReference>
<keyword evidence="1" id="KW-0687">Ribonucleoprotein</keyword>
<dbReference type="InterPro" id="IPR036583">
    <property type="entry name" value="23S_rRNA_IVS_sf"/>
</dbReference>
<evidence type="ECO:0000313" key="1">
    <source>
        <dbReference type="EMBL" id="ANE49867.1"/>
    </source>
</evidence>
<dbReference type="Gene3D" id="1.20.1440.60">
    <property type="entry name" value="23S rRNA-intervening sequence"/>
    <property type="match status" value="1"/>
</dbReference>
<proteinExistence type="predicted"/>
<dbReference type="CDD" id="cd16377">
    <property type="entry name" value="23S_rRNA_IVP_like"/>
    <property type="match status" value="1"/>
</dbReference>
<reference evidence="2" key="1">
    <citation type="submission" date="2015-01" db="EMBL/GenBank/DDBJ databases">
        <title>Flavisolibacter sp./LCS9/ whole genome sequencing.</title>
        <authorList>
            <person name="Kim M.K."/>
            <person name="Srinivasan S."/>
            <person name="Lee J.-J."/>
        </authorList>
    </citation>
    <scope>NUCLEOTIDE SEQUENCE [LARGE SCALE GENOMIC DNA]</scope>
    <source>
        <strain evidence="2">LCS9</strain>
    </source>
</reference>
<dbReference type="NCBIfam" id="TIGR02436">
    <property type="entry name" value="four helix bundle protein"/>
    <property type="match status" value="1"/>
</dbReference>
<dbReference type="Pfam" id="PF05635">
    <property type="entry name" value="23S_rRNA_IVP"/>
    <property type="match status" value="1"/>
</dbReference>
<evidence type="ECO:0000313" key="2">
    <source>
        <dbReference type="Proteomes" id="UP000077177"/>
    </source>
</evidence>
<dbReference type="RefSeq" id="WP_066402010.1">
    <property type="nucleotide sequence ID" value="NZ_CP011390.1"/>
</dbReference>
<dbReference type="InterPro" id="IPR012657">
    <property type="entry name" value="23S_rRNA-intervening_sequence"/>
</dbReference>
<accession>A0A172TSW0</accession>
<sequence>MATIKRFEDLQIWQDARALSLKVYGLTQPEPFAKDFRFCSQIRAAAGSVMDNIAEGFERGSQLEFFNFLSFSKGSAGEVGSQLYRAIDFKYIGLEVATNLIKEYEELASKIAGFISYLNKSDYKGQKFKDR</sequence>
<dbReference type="EMBL" id="CP011390">
    <property type="protein sequence ID" value="ANE49867.1"/>
    <property type="molecule type" value="Genomic_DNA"/>
</dbReference>
<protein>
    <submittedName>
        <fullName evidence="1">30S ribosomal protein S23</fullName>
    </submittedName>
</protein>
<name>A0A172TSW0_9BACT</name>
<keyword evidence="2" id="KW-1185">Reference proteome</keyword>
<reference evidence="1 2" key="2">
    <citation type="journal article" date="2016" name="Int. J. Syst. Evol. Microbiol.">
        <title>Flavisolibacter tropicus sp. nov., isolated from tropical soil.</title>
        <authorList>
            <person name="Lee J.J."/>
            <person name="Kang M.S."/>
            <person name="Kim G.S."/>
            <person name="Lee C.S."/>
            <person name="Lim S."/>
            <person name="Lee J."/>
            <person name="Roh S.H."/>
            <person name="Kang H."/>
            <person name="Ha J.M."/>
            <person name="Bae S."/>
            <person name="Jung H.Y."/>
            <person name="Kim M.K."/>
        </authorList>
    </citation>
    <scope>NUCLEOTIDE SEQUENCE [LARGE SCALE GENOMIC DNA]</scope>
    <source>
        <strain evidence="1 2">LCS9</strain>
    </source>
</reference>
<dbReference type="OrthoDB" id="5515766at2"/>
<dbReference type="AlphaFoldDB" id="A0A172TSW0"/>
<dbReference type="GO" id="GO:0005840">
    <property type="term" value="C:ribosome"/>
    <property type="evidence" value="ECO:0007669"/>
    <property type="project" value="UniProtKB-KW"/>
</dbReference>
<dbReference type="PANTHER" id="PTHR38471:SF2">
    <property type="entry name" value="FOUR HELIX BUNDLE PROTEIN"/>
    <property type="match status" value="1"/>
</dbReference>
<dbReference type="KEGG" id="fla:SY85_04545"/>
<dbReference type="PANTHER" id="PTHR38471">
    <property type="entry name" value="FOUR HELIX BUNDLE PROTEIN"/>
    <property type="match status" value="1"/>
</dbReference>
<organism evidence="1 2">
    <name type="scientific">Flavisolibacter tropicus</name>
    <dbReference type="NCBI Taxonomy" id="1492898"/>
    <lineage>
        <taxon>Bacteria</taxon>
        <taxon>Pseudomonadati</taxon>
        <taxon>Bacteroidota</taxon>
        <taxon>Chitinophagia</taxon>
        <taxon>Chitinophagales</taxon>
        <taxon>Chitinophagaceae</taxon>
        <taxon>Flavisolibacter</taxon>
    </lineage>
</organism>